<comment type="caution">
    <text evidence="1">The sequence shown here is derived from an EMBL/GenBank/DDBJ whole genome shotgun (WGS) entry which is preliminary data.</text>
</comment>
<name>A0ABV4JAA5_9ENTR</name>
<organism evidence="1 2">
    <name type="scientific">Enterobacter rongchengensis</name>
    <dbReference type="NCBI Taxonomy" id="3030999"/>
    <lineage>
        <taxon>Bacteria</taxon>
        <taxon>Pseudomonadati</taxon>
        <taxon>Pseudomonadota</taxon>
        <taxon>Gammaproteobacteria</taxon>
        <taxon>Enterobacterales</taxon>
        <taxon>Enterobacteriaceae</taxon>
        <taxon>Enterobacter</taxon>
    </lineage>
</organism>
<sequence length="64" mass="7133">MESPYLNLNQDGAVNDTSSHVMFATSPALKQGGIHETPIPKYRGFDDYFFDDNHLNAGDEENTV</sequence>
<dbReference type="Proteomes" id="UP001567731">
    <property type="component" value="Unassembled WGS sequence"/>
</dbReference>
<accession>A0ABV4JAA5</accession>
<evidence type="ECO:0000313" key="1">
    <source>
        <dbReference type="EMBL" id="MEZ4050498.1"/>
    </source>
</evidence>
<reference evidence="1 2" key="1">
    <citation type="submission" date="2023-06" db="EMBL/GenBank/DDBJ databases">
        <title>Genome characterization of Enterobacterales and Pseudomonas spp isolates with different phenotypes to cefepime-taniborbactam.</title>
        <authorList>
            <person name="Hernandez-Garcia M."/>
            <person name="Garcia-Castillo M."/>
            <person name="Ruiz-Garbajosa P."/>
            <person name="Canton R."/>
        </authorList>
    </citation>
    <scope>NUCLEOTIDE SEQUENCE [LARGE SCALE GENOMIC DNA]</scope>
    <source>
        <strain evidence="1 2">A003</strain>
    </source>
</reference>
<dbReference type="EMBL" id="JAUEHC010000005">
    <property type="protein sequence ID" value="MEZ4050498.1"/>
    <property type="molecule type" value="Genomic_DNA"/>
</dbReference>
<protein>
    <submittedName>
        <fullName evidence="1">Uncharacterized protein</fullName>
    </submittedName>
</protein>
<dbReference type="RefSeq" id="WP_045329808.1">
    <property type="nucleotide sequence ID" value="NZ_CBCYDM010000010.1"/>
</dbReference>
<evidence type="ECO:0000313" key="2">
    <source>
        <dbReference type="Proteomes" id="UP001567731"/>
    </source>
</evidence>
<keyword evidence="2" id="KW-1185">Reference proteome</keyword>
<gene>
    <name evidence="1" type="ORF">QVM81_02750</name>
</gene>
<proteinExistence type="predicted"/>